<evidence type="ECO:0000256" key="1">
    <source>
        <dbReference type="SAM" id="SignalP"/>
    </source>
</evidence>
<dbReference type="AlphaFoldDB" id="A0A9W3ARH9"/>
<keyword evidence="1" id="KW-0732">Signal</keyword>
<keyword evidence="2" id="KW-1185">Reference proteome</keyword>
<organism evidence="2 3">
    <name type="scientific">Biomphalaria glabrata</name>
    <name type="common">Bloodfluke planorb</name>
    <name type="synonym">Freshwater snail</name>
    <dbReference type="NCBI Taxonomy" id="6526"/>
    <lineage>
        <taxon>Eukaryota</taxon>
        <taxon>Metazoa</taxon>
        <taxon>Spiralia</taxon>
        <taxon>Lophotrochozoa</taxon>
        <taxon>Mollusca</taxon>
        <taxon>Gastropoda</taxon>
        <taxon>Heterobranchia</taxon>
        <taxon>Euthyneura</taxon>
        <taxon>Panpulmonata</taxon>
        <taxon>Hygrophila</taxon>
        <taxon>Lymnaeoidea</taxon>
        <taxon>Planorbidae</taxon>
        <taxon>Biomphalaria</taxon>
    </lineage>
</organism>
<protein>
    <submittedName>
        <fullName evidence="3">Uncharacterized protein LOC129926968 isoform X2</fullName>
    </submittedName>
</protein>
<evidence type="ECO:0000313" key="2">
    <source>
        <dbReference type="Proteomes" id="UP001165740"/>
    </source>
</evidence>
<feature type="signal peptide" evidence="1">
    <location>
        <begin position="1"/>
        <end position="22"/>
    </location>
</feature>
<name>A0A9W3ARH9_BIOGL</name>
<reference evidence="3" key="1">
    <citation type="submission" date="2025-08" db="UniProtKB">
        <authorList>
            <consortium name="RefSeq"/>
        </authorList>
    </citation>
    <scope>IDENTIFICATION</scope>
</reference>
<dbReference type="Proteomes" id="UP001165740">
    <property type="component" value="Chromosome 6"/>
</dbReference>
<proteinExistence type="predicted"/>
<sequence length="132" mass="14219">MRAVLSLLFITILMLHTDLVTCQTTNLIKSFTVNGASQVIITEGSLIKFEATKLDNVSNPVWTIRAASSGQYIFGGSGFTVISQSVSNSVAATSSMNELKSGDAGNDATSQTVERSTVFLTIFLAYWAMKRL</sequence>
<gene>
    <name evidence="3" type="primary">LOC129926968</name>
</gene>
<dbReference type="GeneID" id="129926968"/>
<dbReference type="RefSeq" id="XP_055889821.1">
    <property type="nucleotide sequence ID" value="XM_056033846.1"/>
</dbReference>
<feature type="chain" id="PRO_5040720511" evidence="1">
    <location>
        <begin position="23"/>
        <end position="132"/>
    </location>
</feature>
<accession>A0A9W3ARH9</accession>
<evidence type="ECO:0000313" key="3">
    <source>
        <dbReference type="RefSeq" id="XP_055889821.1"/>
    </source>
</evidence>